<evidence type="ECO:0000256" key="6">
    <source>
        <dbReference type="ARBA" id="ARBA00026072"/>
    </source>
</evidence>
<dbReference type="InterPro" id="IPR001444">
    <property type="entry name" value="Flag_bb_rod_N"/>
</dbReference>
<dbReference type="NCBIfam" id="TIGR01396">
    <property type="entry name" value="FlgB"/>
    <property type="match status" value="1"/>
</dbReference>
<keyword evidence="9" id="KW-0282">Flagellum</keyword>
<accession>A0ABW3BYU2</accession>
<keyword evidence="9" id="KW-0966">Cell projection</keyword>
<reference evidence="10" key="1">
    <citation type="journal article" date="2019" name="Int. J. Syst. Evol. Microbiol.">
        <title>The Global Catalogue of Microorganisms (GCM) 10K type strain sequencing project: providing services to taxonomists for standard genome sequencing and annotation.</title>
        <authorList>
            <consortium name="The Broad Institute Genomics Platform"/>
            <consortium name="The Broad Institute Genome Sequencing Center for Infectious Disease"/>
            <person name="Wu L."/>
            <person name="Ma J."/>
        </authorList>
    </citation>
    <scope>NUCLEOTIDE SEQUENCE [LARGE SCALE GENOMIC DNA]</scope>
    <source>
        <strain evidence="10">CCUG 52537</strain>
    </source>
</reference>
<comment type="caution">
    <text evidence="9">The sequence shown here is derived from an EMBL/GenBank/DDBJ whole genome shotgun (WGS) entry which is preliminary data.</text>
</comment>
<comment type="function">
    <text evidence="5 7">Structural component of flagellum, the bacterial motility apparatus. Part of the rod structure of flagellar basal body.</text>
</comment>
<organism evidence="9 10">
    <name type="scientific">Sphingosinicella xenopeptidilytica</name>
    <dbReference type="NCBI Taxonomy" id="364098"/>
    <lineage>
        <taxon>Bacteria</taxon>
        <taxon>Pseudomonadati</taxon>
        <taxon>Pseudomonadota</taxon>
        <taxon>Alphaproteobacteria</taxon>
        <taxon>Sphingomonadales</taxon>
        <taxon>Sphingosinicellaceae</taxon>
        <taxon>Sphingosinicella</taxon>
    </lineage>
</organism>
<dbReference type="Pfam" id="PF00460">
    <property type="entry name" value="Flg_bb_rod"/>
    <property type="match status" value="1"/>
</dbReference>
<gene>
    <name evidence="9" type="primary">flgB</name>
    <name evidence="9" type="ORF">ACFQ00_03495</name>
</gene>
<dbReference type="PANTHER" id="PTHR30435">
    <property type="entry name" value="FLAGELLAR PROTEIN"/>
    <property type="match status" value="1"/>
</dbReference>
<dbReference type="PANTHER" id="PTHR30435:SF12">
    <property type="entry name" value="FLAGELLAR BASAL BODY ROD PROTEIN FLGB"/>
    <property type="match status" value="1"/>
</dbReference>
<name>A0ABW3BYU2_SPHXN</name>
<dbReference type="RefSeq" id="WP_381486285.1">
    <property type="nucleotide sequence ID" value="NZ_JBHTIK010000002.1"/>
</dbReference>
<comment type="similarity">
    <text evidence="2 7">Belongs to the flagella basal body rod proteins family.</text>
</comment>
<keyword evidence="10" id="KW-1185">Reference proteome</keyword>
<evidence type="ECO:0000259" key="8">
    <source>
        <dbReference type="Pfam" id="PF00460"/>
    </source>
</evidence>
<dbReference type="InterPro" id="IPR006300">
    <property type="entry name" value="FlgB"/>
</dbReference>
<dbReference type="PIRSF" id="PIRSF002889">
    <property type="entry name" value="Rod_FlgB"/>
    <property type="match status" value="1"/>
</dbReference>
<evidence type="ECO:0000313" key="10">
    <source>
        <dbReference type="Proteomes" id="UP001597124"/>
    </source>
</evidence>
<keyword evidence="4 7" id="KW-0975">Bacterial flagellum</keyword>
<dbReference type="InterPro" id="IPR019776">
    <property type="entry name" value="Flagellar_basal_body_rod_CS"/>
</dbReference>
<dbReference type="EMBL" id="JBHTIK010000002">
    <property type="protein sequence ID" value="MFD0847376.1"/>
    <property type="molecule type" value="Genomic_DNA"/>
</dbReference>
<dbReference type="PROSITE" id="PS00588">
    <property type="entry name" value="FLAGELLA_BB_ROD"/>
    <property type="match status" value="1"/>
</dbReference>
<evidence type="ECO:0000256" key="3">
    <source>
        <dbReference type="ARBA" id="ARBA00014376"/>
    </source>
</evidence>
<protein>
    <recommendedName>
        <fullName evidence="3 7">Flagellar basal body rod protein FlgB</fullName>
    </recommendedName>
</protein>
<comment type="subcellular location">
    <subcellularLocation>
        <location evidence="1 7">Bacterial flagellum basal body</location>
    </subcellularLocation>
</comment>
<comment type="subunit">
    <text evidence="6">The basal body constitutes a major portion of the flagellar organelle and consists of a number of rings mounted on a central rod. In Gram-negative bacteria, at least four rings, L, P, S and M are present, whereas Gram-positive bacteria lack the L and P rings. The rod consists of about 26 subunits of FlgG in the distal portion, and FlgB, FlgC and FlgF build up the proximal portion of the rod with about 6 subunits each. Rod assembly occurs by export via the flagellum-specific pathway of its constituent proteins and by their incorporation into the rod structure in the probable order of FlgB, FlgC, FlgF and FlgG. Another protein, FliE, also assembles onto the stable rod structure.</text>
</comment>
<evidence type="ECO:0000256" key="4">
    <source>
        <dbReference type="ARBA" id="ARBA00023143"/>
    </source>
</evidence>
<evidence type="ECO:0000256" key="2">
    <source>
        <dbReference type="ARBA" id="ARBA00009677"/>
    </source>
</evidence>
<evidence type="ECO:0000256" key="7">
    <source>
        <dbReference type="PIRNR" id="PIRNR002889"/>
    </source>
</evidence>
<sequence length="128" mass="13469">MDVLDNYFGVHAQALELRSKRLELLASNIANAATPGYKARDIDFAAQLKSAESGGALTVTAGNHIGMGGPGASGGALYRIPNQASLDGNTVELSTEQTRFGENAVQYQTTLAFLNGRINTLSRALKGE</sequence>
<proteinExistence type="inferred from homology"/>
<evidence type="ECO:0000313" key="9">
    <source>
        <dbReference type="EMBL" id="MFD0847376.1"/>
    </source>
</evidence>
<keyword evidence="9" id="KW-0969">Cilium</keyword>
<evidence type="ECO:0000256" key="1">
    <source>
        <dbReference type="ARBA" id="ARBA00004117"/>
    </source>
</evidence>
<dbReference type="Proteomes" id="UP001597124">
    <property type="component" value="Unassembled WGS sequence"/>
</dbReference>
<feature type="domain" description="Flagellar basal body rod protein N-terminal" evidence="8">
    <location>
        <begin position="10"/>
        <end position="38"/>
    </location>
</feature>
<evidence type="ECO:0000256" key="5">
    <source>
        <dbReference type="ARBA" id="ARBA00024934"/>
    </source>
</evidence>